<evidence type="ECO:0000256" key="1">
    <source>
        <dbReference type="ARBA" id="ARBA00006226"/>
    </source>
</evidence>
<protein>
    <submittedName>
        <fullName evidence="3">Type II toxin-antitoxin system RelE/ParE family toxin</fullName>
    </submittedName>
</protein>
<reference evidence="3 4" key="1">
    <citation type="submission" date="2019-01" db="EMBL/GenBank/DDBJ databases">
        <title>Coherence of Microcystis species and biogeography revealed through population genomics.</title>
        <authorList>
            <person name="Perez-Carrascal O.M."/>
            <person name="Terrat Y."/>
            <person name="Giani A."/>
            <person name="Fortin N."/>
            <person name="Tromas N."/>
            <person name="Shapiro B.J."/>
        </authorList>
    </citation>
    <scope>NUCLEOTIDE SEQUENCE [LARGE SCALE GENOMIC DNA]</scope>
    <source>
        <strain evidence="3">Ma_QC_B_20070730_S2</strain>
    </source>
</reference>
<comment type="similarity">
    <text evidence="1">Belongs to the RelE toxin family.</text>
</comment>
<dbReference type="PANTHER" id="PTHR33755:SF6">
    <property type="entry name" value="PLASMID STABILIZATION SYSTEM PROTEIN"/>
    <property type="match status" value="1"/>
</dbReference>
<name>A0A552D4K2_MICAE</name>
<dbReference type="InterPro" id="IPR051803">
    <property type="entry name" value="TA_system_RelE-like_toxin"/>
</dbReference>
<evidence type="ECO:0000313" key="3">
    <source>
        <dbReference type="EMBL" id="TRU17143.1"/>
    </source>
</evidence>
<comment type="caution">
    <text evidence="3">The sequence shown here is derived from an EMBL/GenBank/DDBJ whole genome shotgun (WGS) entry which is preliminary data.</text>
</comment>
<dbReference type="Gene3D" id="3.30.2310.20">
    <property type="entry name" value="RelE-like"/>
    <property type="match status" value="1"/>
</dbReference>
<dbReference type="Pfam" id="PF05016">
    <property type="entry name" value="ParE_toxin"/>
    <property type="match status" value="1"/>
</dbReference>
<sequence>MANDNRQRADAFLRKLDEKIKNLANTPYMGRNRDELMLNLRSFPVGSYVIFYRPIEEGIEVIRVLHSARDIEDIFADLDEDNIQPN</sequence>
<dbReference type="PANTHER" id="PTHR33755">
    <property type="entry name" value="TOXIN PARE1-RELATED"/>
    <property type="match status" value="1"/>
</dbReference>
<dbReference type="AlphaFoldDB" id="A0A552D4K2"/>
<keyword evidence="2" id="KW-1277">Toxin-antitoxin system</keyword>
<dbReference type="EMBL" id="SFBK01000296">
    <property type="protein sequence ID" value="TRU17143.1"/>
    <property type="molecule type" value="Genomic_DNA"/>
</dbReference>
<proteinExistence type="inferred from homology"/>
<evidence type="ECO:0000256" key="2">
    <source>
        <dbReference type="ARBA" id="ARBA00022649"/>
    </source>
</evidence>
<gene>
    <name evidence="3" type="ORF">EWV80_22765</name>
</gene>
<dbReference type="InterPro" id="IPR035093">
    <property type="entry name" value="RelE/ParE_toxin_dom_sf"/>
</dbReference>
<organism evidence="3 4">
    <name type="scientific">Microcystis aeruginosa Ma_QC_B_20070730_S2</name>
    <dbReference type="NCBI Taxonomy" id="2486256"/>
    <lineage>
        <taxon>Bacteria</taxon>
        <taxon>Bacillati</taxon>
        <taxon>Cyanobacteriota</taxon>
        <taxon>Cyanophyceae</taxon>
        <taxon>Oscillatoriophycideae</taxon>
        <taxon>Chroococcales</taxon>
        <taxon>Microcystaceae</taxon>
        <taxon>Microcystis</taxon>
    </lineage>
</organism>
<accession>A0A552D4K2</accession>
<dbReference type="InterPro" id="IPR007712">
    <property type="entry name" value="RelE/ParE_toxin"/>
</dbReference>
<dbReference type="Proteomes" id="UP000320551">
    <property type="component" value="Unassembled WGS sequence"/>
</dbReference>
<evidence type="ECO:0000313" key="4">
    <source>
        <dbReference type="Proteomes" id="UP000320551"/>
    </source>
</evidence>